<accession>A0A4R4VBA3</accession>
<name>A0A4R4VBA3_9ACTN</name>
<sequence>MAALAAMGGQSLIAATPAASDTGEWAVLPTPSPGTGDNELLSVSGSAEDDFWAVGRYETSPGGPVKPLSLHWHGSGWHTLPVPVPAGKDRVELTGVMSIAHGDAWAVGHAGTMAGDDETALILRWRTGGWQTVPSPAVGDPDTPHRLKAVAASGTNDVWAIGEARRLGRTRPVVLHWDGTAWTVVPVPEPSAGDTVLSAVAVRSATEAWAVGHTSSAVAGPAVEPYVLRWNGSTWSRVPTPNDGDIGLTLSAVAVGQAGTVMATGEKRWRAADGSITRRSAVLRYSGTAWQIVPVPASYVSADASINSVAISRKGEIWVVGHNPRGESFAQFHPSDNTWQLLQGANSGPNYGHTYIWIVDRVWCVGYQQVGEVRRTYSEWSPMLG</sequence>
<keyword evidence="2" id="KW-1185">Reference proteome</keyword>
<dbReference type="SUPFAM" id="SSF101898">
    <property type="entry name" value="NHL repeat"/>
    <property type="match status" value="1"/>
</dbReference>
<dbReference type="Proteomes" id="UP000295258">
    <property type="component" value="Unassembled WGS sequence"/>
</dbReference>
<dbReference type="RefSeq" id="WP_132597537.1">
    <property type="nucleotide sequence ID" value="NZ_SMKO01000069.1"/>
</dbReference>
<dbReference type="AlphaFoldDB" id="A0A4R4VBA3"/>
<gene>
    <name evidence="1" type="ORF">E1292_24385</name>
</gene>
<proteinExistence type="predicted"/>
<evidence type="ECO:0000313" key="1">
    <source>
        <dbReference type="EMBL" id="TDD02051.1"/>
    </source>
</evidence>
<reference evidence="1 2" key="1">
    <citation type="submission" date="2019-03" db="EMBL/GenBank/DDBJ databases">
        <title>Draft genome sequences of novel Actinobacteria.</title>
        <authorList>
            <person name="Sahin N."/>
            <person name="Ay H."/>
            <person name="Saygin H."/>
        </authorList>
    </citation>
    <scope>NUCLEOTIDE SEQUENCE [LARGE SCALE GENOMIC DNA]</scope>
    <source>
        <strain evidence="1 2">KC310</strain>
    </source>
</reference>
<evidence type="ECO:0000313" key="2">
    <source>
        <dbReference type="Proteomes" id="UP000295258"/>
    </source>
</evidence>
<comment type="caution">
    <text evidence="1">The sequence shown here is derived from an EMBL/GenBank/DDBJ whole genome shotgun (WGS) entry which is preliminary data.</text>
</comment>
<protein>
    <recommendedName>
        <fullName evidence="3">Exo-alpha-sialidase</fullName>
    </recommendedName>
</protein>
<organism evidence="1 2">
    <name type="scientific">Nonomuraea deserti</name>
    <dbReference type="NCBI Taxonomy" id="1848322"/>
    <lineage>
        <taxon>Bacteria</taxon>
        <taxon>Bacillati</taxon>
        <taxon>Actinomycetota</taxon>
        <taxon>Actinomycetes</taxon>
        <taxon>Streptosporangiales</taxon>
        <taxon>Streptosporangiaceae</taxon>
        <taxon>Nonomuraea</taxon>
    </lineage>
</organism>
<evidence type="ECO:0008006" key="3">
    <source>
        <dbReference type="Google" id="ProtNLM"/>
    </source>
</evidence>
<dbReference type="EMBL" id="SMKO01000069">
    <property type="protein sequence ID" value="TDD02051.1"/>
    <property type="molecule type" value="Genomic_DNA"/>
</dbReference>